<dbReference type="Proteomes" id="UP000714275">
    <property type="component" value="Unassembled WGS sequence"/>
</dbReference>
<dbReference type="EMBL" id="JABBWD010000026">
    <property type="protein sequence ID" value="KAG1776570.1"/>
    <property type="molecule type" value="Genomic_DNA"/>
</dbReference>
<keyword evidence="3" id="KW-1185">Reference proteome</keyword>
<gene>
    <name evidence="1" type="ORF">EV702DRAFT_943162</name>
    <name evidence="2" type="ORF">EV702DRAFT_943751</name>
</gene>
<protein>
    <submittedName>
        <fullName evidence="2">Uncharacterized protein</fullName>
    </submittedName>
</protein>
<proteinExistence type="predicted"/>
<dbReference type="OrthoDB" id="2634326at2759"/>
<name>A0A9P6ZYW1_9AGAM</name>
<feature type="non-terminal residue" evidence="2">
    <location>
        <position position="1"/>
    </location>
</feature>
<dbReference type="EMBL" id="JABBWD010000014">
    <property type="protein sequence ID" value="KAG1778700.1"/>
    <property type="molecule type" value="Genomic_DNA"/>
</dbReference>
<sequence>LTFRDLLMFVTDAQRLFLEIYFFMDWILLAAGDRTAVVNSEWMGAFMHDSDMCNKLYIAGIPVWYVHTMTYIPSNMTV</sequence>
<dbReference type="AlphaFoldDB" id="A0A9P6ZYW1"/>
<comment type="caution">
    <text evidence="2">The sequence shown here is derived from an EMBL/GenBank/DDBJ whole genome shotgun (WGS) entry which is preliminary data.</text>
</comment>
<feature type="non-terminal residue" evidence="2">
    <location>
        <position position="78"/>
    </location>
</feature>
<evidence type="ECO:0000313" key="3">
    <source>
        <dbReference type="Proteomes" id="UP000714275"/>
    </source>
</evidence>
<reference evidence="2" key="1">
    <citation type="journal article" date="2020" name="New Phytol.">
        <title>Comparative genomics reveals dynamic genome evolution in host specialist ectomycorrhizal fungi.</title>
        <authorList>
            <person name="Lofgren L.A."/>
            <person name="Nguyen N.H."/>
            <person name="Vilgalys R."/>
            <person name="Ruytinx J."/>
            <person name="Liao H.L."/>
            <person name="Branco S."/>
            <person name="Kuo A."/>
            <person name="LaButti K."/>
            <person name="Lipzen A."/>
            <person name="Andreopoulos W."/>
            <person name="Pangilinan J."/>
            <person name="Riley R."/>
            <person name="Hundley H."/>
            <person name="Na H."/>
            <person name="Barry K."/>
            <person name="Grigoriev I.V."/>
            <person name="Stajich J.E."/>
            <person name="Kennedy P.G."/>
        </authorList>
    </citation>
    <scope>NUCLEOTIDE SEQUENCE</scope>
    <source>
        <strain evidence="2">DOB743</strain>
    </source>
</reference>
<accession>A0A9P6ZYW1</accession>
<organism evidence="2 3">
    <name type="scientific">Suillus placidus</name>
    <dbReference type="NCBI Taxonomy" id="48579"/>
    <lineage>
        <taxon>Eukaryota</taxon>
        <taxon>Fungi</taxon>
        <taxon>Dikarya</taxon>
        <taxon>Basidiomycota</taxon>
        <taxon>Agaricomycotina</taxon>
        <taxon>Agaricomycetes</taxon>
        <taxon>Agaricomycetidae</taxon>
        <taxon>Boletales</taxon>
        <taxon>Suillineae</taxon>
        <taxon>Suillaceae</taxon>
        <taxon>Suillus</taxon>
    </lineage>
</organism>
<evidence type="ECO:0000313" key="1">
    <source>
        <dbReference type="EMBL" id="KAG1776570.1"/>
    </source>
</evidence>
<evidence type="ECO:0000313" key="2">
    <source>
        <dbReference type="EMBL" id="KAG1778700.1"/>
    </source>
</evidence>